<feature type="domain" description="Cyanovirin-N" evidence="1">
    <location>
        <begin position="2"/>
        <end position="98"/>
    </location>
</feature>
<dbReference type="AlphaFoldDB" id="A0AAD7FNR4"/>
<name>A0AAD7FNR4_9AGAR</name>
<dbReference type="Gene3D" id="2.30.60.10">
    <property type="entry name" value="Cyanovirin-N"/>
    <property type="match status" value="1"/>
</dbReference>
<accession>A0AAD7FNR4</accession>
<dbReference type="InterPro" id="IPR036673">
    <property type="entry name" value="Cyanovirin-N_sf"/>
</dbReference>
<dbReference type="SMART" id="SM01111">
    <property type="entry name" value="CVNH"/>
    <property type="match status" value="1"/>
</dbReference>
<dbReference type="Pfam" id="PF08881">
    <property type="entry name" value="CVNH"/>
    <property type="match status" value="1"/>
</dbReference>
<reference evidence="2" key="1">
    <citation type="submission" date="2023-03" db="EMBL/GenBank/DDBJ databases">
        <title>Massive genome expansion in bonnet fungi (Mycena s.s.) driven by repeated elements and novel gene families across ecological guilds.</title>
        <authorList>
            <consortium name="Lawrence Berkeley National Laboratory"/>
            <person name="Harder C.B."/>
            <person name="Miyauchi S."/>
            <person name="Viragh M."/>
            <person name="Kuo A."/>
            <person name="Thoen E."/>
            <person name="Andreopoulos B."/>
            <person name="Lu D."/>
            <person name="Skrede I."/>
            <person name="Drula E."/>
            <person name="Henrissat B."/>
            <person name="Morin E."/>
            <person name="Kohler A."/>
            <person name="Barry K."/>
            <person name="LaButti K."/>
            <person name="Morin E."/>
            <person name="Salamov A."/>
            <person name="Lipzen A."/>
            <person name="Mereny Z."/>
            <person name="Hegedus B."/>
            <person name="Baldrian P."/>
            <person name="Stursova M."/>
            <person name="Weitz H."/>
            <person name="Taylor A."/>
            <person name="Grigoriev I.V."/>
            <person name="Nagy L.G."/>
            <person name="Martin F."/>
            <person name="Kauserud H."/>
        </authorList>
    </citation>
    <scope>NUCLEOTIDE SEQUENCE</scope>
    <source>
        <strain evidence="2">9284</strain>
    </source>
</reference>
<dbReference type="PANTHER" id="PTHR42076">
    <property type="entry name" value="CYANOVIRIN-N HOMOLOG"/>
    <property type="match status" value="1"/>
</dbReference>
<proteinExistence type="predicted"/>
<organism evidence="2 3">
    <name type="scientific">Roridomyces roridus</name>
    <dbReference type="NCBI Taxonomy" id="1738132"/>
    <lineage>
        <taxon>Eukaryota</taxon>
        <taxon>Fungi</taxon>
        <taxon>Dikarya</taxon>
        <taxon>Basidiomycota</taxon>
        <taxon>Agaricomycotina</taxon>
        <taxon>Agaricomycetes</taxon>
        <taxon>Agaricomycetidae</taxon>
        <taxon>Agaricales</taxon>
        <taxon>Marasmiineae</taxon>
        <taxon>Mycenaceae</taxon>
        <taxon>Roridomyces</taxon>
    </lineage>
</organism>
<dbReference type="InterPro" id="IPR011058">
    <property type="entry name" value="Cyanovirin-N"/>
</dbReference>
<protein>
    <submittedName>
        <fullName evidence="2">Cyanovirin-N</fullName>
    </submittedName>
</protein>
<dbReference type="EMBL" id="JARKIF010000007">
    <property type="protein sequence ID" value="KAJ7634819.1"/>
    <property type="molecule type" value="Genomic_DNA"/>
</dbReference>
<keyword evidence="3" id="KW-1185">Reference proteome</keyword>
<dbReference type="Proteomes" id="UP001221142">
    <property type="component" value="Unassembled WGS sequence"/>
</dbReference>
<evidence type="ECO:0000313" key="3">
    <source>
        <dbReference type="Proteomes" id="UP001221142"/>
    </source>
</evidence>
<evidence type="ECO:0000259" key="1">
    <source>
        <dbReference type="SMART" id="SM01111"/>
    </source>
</evidence>
<dbReference type="PANTHER" id="PTHR42076:SF1">
    <property type="entry name" value="CYANOVIRIN-N DOMAIN-CONTAINING PROTEIN"/>
    <property type="match status" value="1"/>
</dbReference>
<sequence>MAFALTSNNIRLEGSTLHAQCRDRAGGWHDSSLDLNEFISNNNGVLDDNGSDFFGTCSGCKMDGSKLVAILKQTDGSEKESTIDLNQFVGNEDGKLVWL</sequence>
<gene>
    <name evidence="2" type="ORF">FB45DRAFT_909952</name>
</gene>
<dbReference type="SUPFAM" id="SSF51322">
    <property type="entry name" value="Cyanovirin-N"/>
    <property type="match status" value="1"/>
</dbReference>
<evidence type="ECO:0000313" key="2">
    <source>
        <dbReference type="EMBL" id="KAJ7634819.1"/>
    </source>
</evidence>
<comment type="caution">
    <text evidence="2">The sequence shown here is derived from an EMBL/GenBank/DDBJ whole genome shotgun (WGS) entry which is preliminary data.</text>
</comment>